<comment type="caution">
    <text evidence="2">The sequence shown here is derived from an EMBL/GenBank/DDBJ whole genome shotgun (WGS) entry which is preliminary data.</text>
</comment>
<feature type="transmembrane region" description="Helical" evidence="1">
    <location>
        <begin position="47"/>
        <end position="69"/>
    </location>
</feature>
<dbReference type="InterPro" id="IPR007059">
    <property type="entry name" value="DmsC"/>
</dbReference>
<dbReference type="PANTHER" id="PTHR38095">
    <property type="entry name" value="ANAEROBIC DIMETHYL SULFOXIDE REDUCTASE CHAIN YNFH"/>
    <property type="match status" value="1"/>
</dbReference>
<proteinExistence type="predicted"/>
<evidence type="ECO:0000256" key="1">
    <source>
        <dbReference type="SAM" id="Phobius"/>
    </source>
</evidence>
<organism evidence="2">
    <name type="scientific">Serratia fonticola</name>
    <dbReference type="NCBI Taxonomy" id="47917"/>
    <lineage>
        <taxon>Bacteria</taxon>
        <taxon>Pseudomonadati</taxon>
        <taxon>Pseudomonadota</taxon>
        <taxon>Gammaproteobacteria</taxon>
        <taxon>Enterobacterales</taxon>
        <taxon>Yersiniaceae</taxon>
        <taxon>Serratia</taxon>
    </lineage>
</organism>
<dbReference type="Pfam" id="PF04976">
    <property type="entry name" value="DmsC"/>
    <property type="match status" value="1"/>
</dbReference>
<sequence length="272" mass="29891">MNDYELPLVFFTVLCQWGIGGIIALTLYSLRPIRAGERQMSLSQLKFLVSGLWLIVVIGSLLSMLHLGQPFGAYRAVLGLAHSWLSREVVAFILLNLSLFLLLAVCWLRPQNVFWFRVLGVVTSLLGIAAVIISAQIYYQMVSHPLWHTPLTPLAFLSTTLLLGFSTLGIVLSRCGVVVPATVRYGILIGCLLLLATLFGRYQIAGANAHGIMLWWQLIGSILVGAVLFVLMSLRASLTSSHALMAGAALVSGEIAGRMLFYHNVMSQFPWF</sequence>
<feature type="transmembrane region" description="Helical" evidence="1">
    <location>
        <begin position="115"/>
        <end position="139"/>
    </location>
</feature>
<name>A0A542D1N1_SERFO</name>
<protein>
    <submittedName>
        <fullName evidence="2">Anaerobic dimethyl sulfoxide reductase subunit C (Anchor subunit)/Tat-targeted selenate reductase subunit YnfH</fullName>
    </submittedName>
</protein>
<reference evidence="2" key="2">
    <citation type="submission" date="2019-08" db="EMBL/GenBank/DDBJ databases">
        <title>Investigation of anaerobic lignin degradation for improved lignocellulosic biofuels.</title>
        <authorList>
            <person name="Deangelis K.PhD."/>
        </authorList>
    </citation>
    <scope>NUCLEOTIDE SEQUENCE [LARGE SCALE GENOMIC DNA]</scope>
    <source>
        <strain evidence="2">128R</strain>
    </source>
</reference>
<keyword evidence="1" id="KW-0812">Transmembrane</keyword>
<feature type="transmembrane region" description="Helical" evidence="1">
    <location>
        <begin position="243"/>
        <end position="262"/>
    </location>
</feature>
<feature type="transmembrane region" description="Helical" evidence="1">
    <location>
        <begin position="151"/>
        <end position="173"/>
    </location>
</feature>
<dbReference type="PANTHER" id="PTHR38095:SF2">
    <property type="entry name" value="ANAEROBIC DIMETHYL SULFOXIDE REDUCTASE CHAIN C"/>
    <property type="match status" value="1"/>
</dbReference>
<gene>
    <name evidence="2" type="ORF">FHU10_4101</name>
</gene>
<feature type="transmembrane region" description="Helical" evidence="1">
    <location>
        <begin position="89"/>
        <end position="108"/>
    </location>
</feature>
<dbReference type="GO" id="GO:0005886">
    <property type="term" value="C:plasma membrane"/>
    <property type="evidence" value="ECO:0007669"/>
    <property type="project" value="TreeGrafter"/>
</dbReference>
<feature type="transmembrane region" description="Helical" evidence="1">
    <location>
        <begin position="6"/>
        <end position="27"/>
    </location>
</feature>
<dbReference type="OrthoDB" id="3172518at2"/>
<dbReference type="GO" id="GO:0009389">
    <property type="term" value="F:dimethyl sulfoxide reductase activity"/>
    <property type="evidence" value="ECO:0007669"/>
    <property type="project" value="TreeGrafter"/>
</dbReference>
<dbReference type="AlphaFoldDB" id="A0A542D1N1"/>
<feature type="transmembrane region" description="Helical" evidence="1">
    <location>
        <begin position="185"/>
        <end position="202"/>
    </location>
</feature>
<accession>A0A542D1N1</accession>
<dbReference type="EMBL" id="VISQ01000001">
    <property type="protein sequence ID" value="TVZ71473.1"/>
    <property type="molecule type" value="Genomic_DNA"/>
</dbReference>
<keyword evidence="1" id="KW-1133">Transmembrane helix</keyword>
<feature type="transmembrane region" description="Helical" evidence="1">
    <location>
        <begin position="214"/>
        <end position="231"/>
    </location>
</feature>
<dbReference type="GO" id="GO:0019645">
    <property type="term" value="P:anaerobic electron transport chain"/>
    <property type="evidence" value="ECO:0007669"/>
    <property type="project" value="InterPro"/>
</dbReference>
<evidence type="ECO:0000313" key="2">
    <source>
        <dbReference type="EMBL" id="TVZ71473.1"/>
    </source>
</evidence>
<keyword evidence="1" id="KW-0472">Membrane</keyword>
<reference evidence="2" key="1">
    <citation type="submission" date="2019-06" db="EMBL/GenBank/DDBJ databases">
        <authorList>
            <person name="Deangelis K."/>
            <person name="Huntemann M."/>
            <person name="Clum A."/>
            <person name="Pillay M."/>
            <person name="Palaniappan K."/>
            <person name="Varghese N."/>
            <person name="Mikhailova N."/>
            <person name="Stamatis D."/>
            <person name="Reddy T."/>
            <person name="Daum C."/>
            <person name="Shapiro N."/>
            <person name="Ivanova N."/>
            <person name="Kyrpides N."/>
            <person name="Woyke T."/>
        </authorList>
    </citation>
    <scope>NUCLEOTIDE SEQUENCE [LARGE SCALE GENOMIC DNA]</scope>
    <source>
        <strain evidence="2">128R</strain>
    </source>
</reference>
<dbReference type="GO" id="GO:0009390">
    <property type="term" value="C:dimethyl sulfoxide reductase complex"/>
    <property type="evidence" value="ECO:0007669"/>
    <property type="project" value="TreeGrafter"/>
</dbReference>